<dbReference type="GO" id="GO:0046654">
    <property type="term" value="P:tetrahydrofolate biosynthetic process"/>
    <property type="evidence" value="ECO:0007669"/>
    <property type="project" value="UniProtKB-UniPathway"/>
</dbReference>
<dbReference type="NCBIfam" id="TIGR00566">
    <property type="entry name" value="trpG_papA"/>
    <property type="match status" value="1"/>
</dbReference>
<dbReference type="PANTHER" id="PTHR11236">
    <property type="entry name" value="AMINOBENZOATE/ANTHRANILATE SYNTHASE"/>
    <property type="match status" value="1"/>
</dbReference>
<accession>A0A286URD5</accession>
<dbReference type="STRING" id="2282107.A0A286URD5"/>
<keyword evidence="14" id="KW-1185">Reference proteome</keyword>
<comment type="caution">
    <text evidence="13">The sequence shown here is derived from an EMBL/GenBank/DDBJ whole genome shotgun (WGS) entry which is preliminary data.</text>
</comment>
<dbReference type="InParanoid" id="A0A286URD5"/>
<dbReference type="FunCoup" id="A0A286URD5">
    <property type="interactions" value="107"/>
</dbReference>
<protein>
    <recommendedName>
        <fullName evidence="4">aminodeoxychorismate synthase</fullName>
        <ecNumber evidence="4">2.6.1.85</ecNumber>
    </recommendedName>
    <alternativeName>
        <fullName evidence="8">Para-aminobenzoate synthase</fullName>
    </alternativeName>
    <alternativeName>
        <fullName evidence="9">p-aminobenzoic acid synthase</fullName>
    </alternativeName>
</protein>
<proteinExistence type="inferred from homology"/>
<keyword evidence="7" id="KW-0315">Glutamine amidotransferase</keyword>
<dbReference type="Pfam" id="PF04715">
    <property type="entry name" value="Anth_synt_I_N"/>
    <property type="match status" value="1"/>
</dbReference>
<dbReference type="InterPro" id="IPR017926">
    <property type="entry name" value="GATASE"/>
</dbReference>
<dbReference type="InterPro" id="IPR010117">
    <property type="entry name" value="PabB_fungal"/>
</dbReference>
<dbReference type="Gene3D" id="3.40.50.880">
    <property type="match status" value="1"/>
</dbReference>
<dbReference type="GO" id="GO:0008153">
    <property type="term" value="P:4-aminobenzoate biosynthetic process"/>
    <property type="evidence" value="ECO:0007669"/>
    <property type="project" value="TreeGrafter"/>
</dbReference>
<evidence type="ECO:0000256" key="4">
    <source>
        <dbReference type="ARBA" id="ARBA00013139"/>
    </source>
</evidence>
<organism evidence="13 14">
    <name type="scientific">Pyrrhoderma noxium</name>
    <dbReference type="NCBI Taxonomy" id="2282107"/>
    <lineage>
        <taxon>Eukaryota</taxon>
        <taxon>Fungi</taxon>
        <taxon>Dikarya</taxon>
        <taxon>Basidiomycota</taxon>
        <taxon>Agaricomycotina</taxon>
        <taxon>Agaricomycetes</taxon>
        <taxon>Hymenochaetales</taxon>
        <taxon>Hymenochaetaceae</taxon>
        <taxon>Pyrrhoderma</taxon>
    </lineage>
</organism>
<sequence>MTDCEDVPRVLIIDSYDSFTHNIAALVKQAIPSCSIFIVKNDEINFEVLRSFIPYFSAILVGPGPGSPQVPSDVGVVRDLWHLKEYDLLPIFGVCLGLQSLGVEHGATIRKLNVVKHGQVSNINHSNDSLFASIPQGAAVVRYHSLCIDVNSASFLERIAWVNDEERDGEVVMAIKHRSKPFWGVQYHPESICTDRSGLLLLNNFWKLAQDWCVKYRRSVKKWDACVNNQFSQNAWPPLPSLSINEARVHGLKPSVLHTTFSAPNLTVPQICEILGVYKANTDFVLLDSAAKPGSFSIIACILPSTPKIHYYVGEHSVSVIRGQEREQEACPDIWSWLSDFMRSKEFVGGNPSVPFWGGLAGYLSYELGVEALNCAQRKEVNRQDHFPDVNFVFVERSLVVQVETGQITLQSLIPNDDGWMNATKSLLKRAAFGEKLSNPSSSPPLSPLAKVTVSLPDKSAYIEKVKAAQELLYKGESYELCLTARSRLLLPKVPTPSSLSSWDFYKKVRKANPAPFAAYVRLYPSILVSSSPERFLSYSRPPSQRYQLRPIKGTVKKGKGITRTDAEEILSSPKEIGENLMIVDLIRHDLYGVIGPSVFVKKFCGIEEYETVWQLVSVIEGEQDVDVNHNDQLGYWCVGGSGDWSVVIRSCFKMEQDSSEDSCGLYDEWHIGAGGAITALSDPESEWEEMVTKLENNYYSLRSARQFITGSTLYIGPSTNELKFL</sequence>
<dbReference type="AlphaFoldDB" id="A0A286URD5"/>
<dbReference type="PRINTS" id="PR00097">
    <property type="entry name" value="ANTSNTHASEII"/>
</dbReference>
<evidence type="ECO:0000256" key="2">
    <source>
        <dbReference type="ARBA" id="ARBA00005009"/>
    </source>
</evidence>
<evidence type="ECO:0000256" key="9">
    <source>
        <dbReference type="ARBA" id="ARBA00031904"/>
    </source>
</evidence>
<dbReference type="InterPro" id="IPR006805">
    <property type="entry name" value="Anth_synth_I_N"/>
</dbReference>
<feature type="domain" description="Anthranilate synthase component I N-terminal" evidence="12">
    <location>
        <begin position="283"/>
        <end position="409"/>
    </location>
</feature>
<feature type="domain" description="Glutamine amidotransferase" evidence="10">
    <location>
        <begin position="11"/>
        <end position="207"/>
    </location>
</feature>
<feature type="domain" description="Chorismate-utilising enzyme C-terminal" evidence="11">
    <location>
        <begin position="634"/>
        <end position="694"/>
    </location>
</feature>
<dbReference type="Pfam" id="PF00117">
    <property type="entry name" value="GATase"/>
    <property type="match status" value="1"/>
</dbReference>
<keyword evidence="6" id="KW-0289">Folate biosynthesis</keyword>
<comment type="catalytic activity">
    <reaction evidence="1">
        <text>chorismate + L-glutamine = 4-amino-4-deoxychorismate + L-glutamate</text>
        <dbReference type="Rhea" id="RHEA:11672"/>
        <dbReference type="ChEBI" id="CHEBI:29748"/>
        <dbReference type="ChEBI" id="CHEBI:29985"/>
        <dbReference type="ChEBI" id="CHEBI:58359"/>
        <dbReference type="ChEBI" id="CHEBI:58406"/>
        <dbReference type="EC" id="2.6.1.85"/>
    </reaction>
</comment>
<dbReference type="GO" id="GO:0000162">
    <property type="term" value="P:L-tryptophan biosynthetic process"/>
    <property type="evidence" value="ECO:0007669"/>
    <property type="project" value="TreeGrafter"/>
</dbReference>
<dbReference type="OrthoDB" id="64220at2759"/>
<comment type="pathway">
    <text evidence="2">Cofactor biosynthesis; tetrahydrofolate biosynthesis; 4-aminobenzoate from chorismate: step 1/2.</text>
</comment>
<dbReference type="GO" id="GO:0046656">
    <property type="term" value="P:folic acid biosynthetic process"/>
    <property type="evidence" value="ECO:0007669"/>
    <property type="project" value="UniProtKB-KW"/>
</dbReference>
<evidence type="ECO:0000259" key="10">
    <source>
        <dbReference type="Pfam" id="PF00117"/>
    </source>
</evidence>
<dbReference type="InterPro" id="IPR005801">
    <property type="entry name" value="ADC_synthase"/>
</dbReference>
<feature type="domain" description="Chorismate-utilising enzyme C-terminal" evidence="11">
    <location>
        <begin position="459"/>
        <end position="629"/>
    </location>
</feature>
<name>A0A286URD5_9AGAM</name>
<dbReference type="GO" id="GO:0005737">
    <property type="term" value="C:cytoplasm"/>
    <property type="evidence" value="ECO:0007669"/>
    <property type="project" value="TreeGrafter"/>
</dbReference>
<evidence type="ECO:0000256" key="5">
    <source>
        <dbReference type="ARBA" id="ARBA00022679"/>
    </source>
</evidence>
<dbReference type="EMBL" id="NBII01000002">
    <property type="protein sequence ID" value="PAV22035.1"/>
    <property type="molecule type" value="Genomic_DNA"/>
</dbReference>
<evidence type="ECO:0000256" key="6">
    <source>
        <dbReference type="ARBA" id="ARBA00022909"/>
    </source>
</evidence>
<evidence type="ECO:0000256" key="8">
    <source>
        <dbReference type="ARBA" id="ARBA00031329"/>
    </source>
</evidence>
<dbReference type="InterPro" id="IPR019999">
    <property type="entry name" value="Anth_synth_I-like"/>
</dbReference>
<dbReference type="InterPro" id="IPR006221">
    <property type="entry name" value="TrpG/PapA_dom"/>
</dbReference>
<dbReference type="EC" id="2.6.1.85" evidence="4"/>
<evidence type="ECO:0000259" key="12">
    <source>
        <dbReference type="Pfam" id="PF04715"/>
    </source>
</evidence>
<dbReference type="PRINTS" id="PR00096">
    <property type="entry name" value="GATASE"/>
</dbReference>
<dbReference type="Gene3D" id="3.60.120.10">
    <property type="entry name" value="Anthranilate synthase"/>
    <property type="match status" value="2"/>
</dbReference>
<evidence type="ECO:0000259" key="11">
    <source>
        <dbReference type="Pfam" id="PF00425"/>
    </source>
</evidence>
<dbReference type="InterPro" id="IPR015890">
    <property type="entry name" value="Chorismate_C"/>
</dbReference>
<dbReference type="CDD" id="cd01743">
    <property type="entry name" value="GATase1_Anthranilate_Synthase"/>
    <property type="match status" value="1"/>
</dbReference>
<evidence type="ECO:0000256" key="3">
    <source>
        <dbReference type="ARBA" id="ARBA00005970"/>
    </source>
</evidence>
<reference evidence="13 14" key="1">
    <citation type="journal article" date="2017" name="Mol. Ecol.">
        <title>Comparative and population genomic landscape of Phellinus noxius: A hypervariable fungus causing root rot in trees.</title>
        <authorList>
            <person name="Chung C.L."/>
            <person name="Lee T.J."/>
            <person name="Akiba M."/>
            <person name="Lee H.H."/>
            <person name="Kuo T.H."/>
            <person name="Liu D."/>
            <person name="Ke H.M."/>
            <person name="Yokoi T."/>
            <person name="Roa M.B."/>
            <person name="Lu M.J."/>
            <person name="Chang Y.Y."/>
            <person name="Ann P.J."/>
            <person name="Tsai J.N."/>
            <person name="Chen C.Y."/>
            <person name="Tzean S.S."/>
            <person name="Ota Y."/>
            <person name="Hattori T."/>
            <person name="Sahashi N."/>
            <person name="Liou R.F."/>
            <person name="Kikuchi T."/>
            <person name="Tsai I.J."/>
        </authorList>
    </citation>
    <scope>NUCLEOTIDE SEQUENCE [LARGE SCALE GENOMIC DNA]</scope>
    <source>
        <strain evidence="13 14">FFPRI411160</strain>
    </source>
</reference>
<dbReference type="InterPro" id="IPR029062">
    <property type="entry name" value="Class_I_gatase-like"/>
</dbReference>
<evidence type="ECO:0000313" key="13">
    <source>
        <dbReference type="EMBL" id="PAV22035.1"/>
    </source>
</evidence>
<dbReference type="NCBIfam" id="TIGR01823">
    <property type="entry name" value="PabB-fungal"/>
    <property type="match status" value="1"/>
</dbReference>
<dbReference type="PANTHER" id="PTHR11236:SF18">
    <property type="entry name" value="AMINODEOXYCHORISMATE SYNTHASE"/>
    <property type="match status" value="1"/>
</dbReference>
<dbReference type="SUPFAM" id="SSF52317">
    <property type="entry name" value="Class I glutamine amidotransferase-like"/>
    <property type="match status" value="1"/>
</dbReference>
<dbReference type="SUPFAM" id="SSF56322">
    <property type="entry name" value="ADC synthase"/>
    <property type="match status" value="1"/>
</dbReference>
<evidence type="ECO:0000256" key="7">
    <source>
        <dbReference type="ARBA" id="ARBA00022962"/>
    </source>
</evidence>
<dbReference type="UniPathway" id="UPA00077">
    <property type="reaction ID" value="UER00149"/>
</dbReference>
<dbReference type="PROSITE" id="PS51273">
    <property type="entry name" value="GATASE_TYPE_1"/>
    <property type="match status" value="1"/>
</dbReference>
<comment type="similarity">
    <text evidence="3">In the C-terminal section; belongs to the anthranilate synthase component I family.</text>
</comment>
<evidence type="ECO:0000256" key="1">
    <source>
        <dbReference type="ARBA" id="ARBA00001000"/>
    </source>
</evidence>
<evidence type="ECO:0000313" key="14">
    <source>
        <dbReference type="Proteomes" id="UP000217199"/>
    </source>
</evidence>
<keyword evidence="5" id="KW-0808">Transferase</keyword>
<dbReference type="GO" id="GO:0046820">
    <property type="term" value="F:4-amino-4-deoxychorismate synthase activity"/>
    <property type="evidence" value="ECO:0007669"/>
    <property type="project" value="UniProtKB-EC"/>
</dbReference>
<dbReference type="Pfam" id="PF00425">
    <property type="entry name" value="Chorismate_bind"/>
    <property type="match status" value="2"/>
</dbReference>
<dbReference type="Proteomes" id="UP000217199">
    <property type="component" value="Unassembled WGS sequence"/>
</dbReference>
<gene>
    <name evidence="13" type="ORF">PNOK_0199200</name>
</gene>